<dbReference type="EMBL" id="JACVVK020000012">
    <property type="protein sequence ID" value="KAK7505101.1"/>
    <property type="molecule type" value="Genomic_DNA"/>
</dbReference>
<evidence type="ECO:0000256" key="1">
    <source>
        <dbReference type="ARBA" id="ARBA00022737"/>
    </source>
</evidence>
<feature type="repeat" description="ANK" evidence="3">
    <location>
        <begin position="64"/>
        <end position="96"/>
    </location>
</feature>
<evidence type="ECO:0000313" key="6">
    <source>
        <dbReference type="EMBL" id="KAK7505101.1"/>
    </source>
</evidence>
<reference evidence="6 7" key="1">
    <citation type="journal article" date="2023" name="Sci. Data">
        <title>Genome assembly of the Korean intertidal mud-creeper Batillaria attramentaria.</title>
        <authorList>
            <person name="Patra A.K."/>
            <person name="Ho P.T."/>
            <person name="Jun S."/>
            <person name="Lee S.J."/>
            <person name="Kim Y."/>
            <person name="Won Y.J."/>
        </authorList>
    </citation>
    <scope>NUCLEOTIDE SEQUENCE [LARGE SCALE GENOMIC DNA]</scope>
    <source>
        <strain evidence="6">Wonlab-2016</strain>
    </source>
</reference>
<dbReference type="InterPro" id="IPR036036">
    <property type="entry name" value="SOCS_box-like_dom_sf"/>
</dbReference>
<dbReference type="SUPFAM" id="SSF48403">
    <property type="entry name" value="Ankyrin repeat"/>
    <property type="match status" value="1"/>
</dbReference>
<dbReference type="Pfam" id="PF12796">
    <property type="entry name" value="Ank_2"/>
    <property type="match status" value="3"/>
</dbReference>
<feature type="non-terminal residue" evidence="6">
    <location>
        <position position="1"/>
    </location>
</feature>
<evidence type="ECO:0000313" key="7">
    <source>
        <dbReference type="Proteomes" id="UP001519460"/>
    </source>
</evidence>
<dbReference type="Gene3D" id="1.25.40.20">
    <property type="entry name" value="Ankyrin repeat-containing domain"/>
    <property type="match status" value="2"/>
</dbReference>
<dbReference type="PANTHER" id="PTHR24198">
    <property type="entry name" value="ANKYRIN REPEAT AND PROTEIN KINASE DOMAIN-CONTAINING PROTEIN"/>
    <property type="match status" value="1"/>
</dbReference>
<evidence type="ECO:0000256" key="3">
    <source>
        <dbReference type="PROSITE-ProRule" id="PRU00023"/>
    </source>
</evidence>
<dbReference type="Proteomes" id="UP001519460">
    <property type="component" value="Unassembled WGS sequence"/>
</dbReference>
<feature type="domain" description="SOCS box" evidence="5">
    <location>
        <begin position="427"/>
        <end position="473"/>
    </location>
</feature>
<keyword evidence="2 3" id="KW-0040">ANK repeat</keyword>
<dbReference type="SMART" id="SM00248">
    <property type="entry name" value="ANK"/>
    <property type="match status" value="8"/>
</dbReference>
<dbReference type="CDD" id="cd03716">
    <property type="entry name" value="SOCS_ASB_like"/>
    <property type="match status" value="1"/>
</dbReference>
<dbReference type="PANTHER" id="PTHR24198:SF165">
    <property type="entry name" value="ANKYRIN REPEAT-CONTAINING PROTEIN-RELATED"/>
    <property type="match status" value="1"/>
</dbReference>
<protein>
    <recommendedName>
        <fullName evidence="5">SOCS box domain-containing protein</fullName>
    </recommendedName>
</protein>
<evidence type="ECO:0000256" key="2">
    <source>
        <dbReference type="ARBA" id="ARBA00023043"/>
    </source>
</evidence>
<feature type="repeat" description="ANK" evidence="3">
    <location>
        <begin position="292"/>
        <end position="328"/>
    </location>
</feature>
<dbReference type="PRINTS" id="PR01415">
    <property type="entry name" value="ANKYRIN"/>
</dbReference>
<accession>A0ABD0M0T0</accession>
<sequence>NDATGGTEPEPSARPEIPDHEKPAILREANLMQLLADTITFKSSLSDINIVLRCGAKVNTPVKRGLRPLHYAVYVDYVECVKLLIERGADVNATDDIGYTPIHLCARKGNIESMKILIEHGATVDFFTHEEDVDENSRALGYLTIEPLNLAIENNHVDCLRLLLDSGARPDHKYFMGYEINLVPLEHLECGISPLMKACRQQNLPAARKLLAYGAKVDIQGPTRFEQKTALHYAIASGNGAILHVLLRHGASPRRPPEYKYAAMHAAVLSDRPDFCEMLLKWGAQIDENSDEGATPLMLAAATRELSRQQELVQVLLEKGANPNASAPFVTYTSPYLSPLSEYLRNMDTGARYDVVNLLLKYGAKVHFRVSTTSTRLMDPHGVLSYLSGVKDKDDVMDLLCTAATHFDSAAIATCRGLTSVQKGLLLSLASAPRDLKHLVRMAIRDWLSSQRLPEAVDALPLPAIMKNYLLMQ</sequence>
<keyword evidence="7" id="KW-1185">Reference proteome</keyword>
<evidence type="ECO:0000256" key="4">
    <source>
        <dbReference type="SAM" id="MobiDB-lite"/>
    </source>
</evidence>
<proteinExistence type="predicted"/>
<feature type="repeat" description="ANK" evidence="3">
    <location>
        <begin position="226"/>
        <end position="258"/>
    </location>
</feature>
<dbReference type="PROSITE" id="PS50225">
    <property type="entry name" value="SOCS"/>
    <property type="match status" value="1"/>
</dbReference>
<dbReference type="Gene3D" id="1.10.750.20">
    <property type="entry name" value="SOCS box"/>
    <property type="match status" value="1"/>
</dbReference>
<dbReference type="SUPFAM" id="SSF158235">
    <property type="entry name" value="SOCS box-like"/>
    <property type="match status" value="1"/>
</dbReference>
<keyword evidence="1" id="KW-0677">Repeat</keyword>
<dbReference type="InterPro" id="IPR001496">
    <property type="entry name" value="SOCS_box"/>
</dbReference>
<comment type="caution">
    <text evidence="6">The sequence shown here is derived from an EMBL/GenBank/DDBJ whole genome shotgun (WGS) entry which is preliminary data.</text>
</comment>
<dbReference type="PROSITE" id="PS50088">
    <property type="entry name" value="ANK_REPEAT"/>
    <property type="match status" value="5"/>
</dbReference>
<dbReference type="InterPro" id="IPR002110">
    <property type="entry name" value="Ankyrin_rpt"/>
</dbReference>
<feature type="repeat" description="ANK" evidence="3">
    <location>
        <begin position="97"/>
        <end position="129"/>
    </location>
</feature>
<gene>
    <name evidence="6" type="ORF">BaRGS_00003671</name>
</gene>
<dbReference type="PROSITE" id="PS50297">
    <property type="entry name" value="ANK_REP_REGION"/>
    <property type="match status" value="4"/>
</dbReference>
<dbReference type="Pfam" id="PF07525">
    <property type="entry name" value="SOCS_box"/>
    <property type="match status" value="1"/>
</dbReference>
<dbReference type="InterPro" id="IPR036770">
    <property type="entry name" value="Ankyrin_rpt-contain_sf"/>
</dbReference>
<name>A0ABD0M0T0_9CAEN</name>
<feature type="region of interest" description="Disordered" evidence="4">
    <location>
        <begin position="1"/>
        <end position="21"/>
    </location>
</feature>
<feature type="repeat" description="ANK" evidence="3">
    <location>
        <begin position="190"/>
        <end position="222"/>
    </location>
</feature>
<dbReference type="AlphaFoldDB" id="A0ABD0M0T0"/>
<dbReference type="Pfam" id="PF00023">
    <property type="entry name" value="Ank"/>
    <property type="match status" value="1"/>
</dbReference>
<evidence type="ECO:0000259" key="5">
    <source>
        <dbReference type="PROSITE" id="PS50225"/>
    </source>
</evidence>
<organism evidence="6 7">
    <name type="scientific">Batillaria attramentaria</name>
    <dbReference type="NCBI Taxonomy" id="370345"/>
    <lineage>
        <taxon>Eukaryota</taxon>
        <taxon>Metazoa</taxon>
        <taxon>Spiralia</taxon>
        <taxon>Lophotrochozoa</taxon>
        <taxon>Mollusca</taxon>
        <taxon>Gastropoda</taxon>
        <taxon>Caenogastropoda</taxon>
        <taxon>Sorbeoconcha</taxon>
        <taxon>Cerithioidea</taxon>
        <taxon>Batillariidae</taxon>
        <taxon>Batillaria</taxon>
    </lineage>
</organism>
<feature type="compositionally biased region" description="Basic and acidic residues" evidence="4">
    <location>
        <begin position="11"/>
        <end position="21"/>
    </location>
</feature>
<dbReference type="SMART" id="SM00969">
    <property type="entry name" value="SOCS_box"/>
    <property type="match status" value="1"/>
</dbReference>